<feature type="transmembrane region" description="Helical" evidence="1">
    <location>
        <begin position="225"/>
        <end position="243"/>
    </location>
</feature>
<feature type="transmembrane region" description="Helical" evidence="1">
    <location>
        <begin position="191"/>
        <end position="213"/>
    </location>
</feature>
<dbReference type="InterPro" id="IPR003675">
    <property type="entry name" value="Rce1/LyrA-like_dom"/>
</dbReference>
<dbReference type="PANTHER" id="PTHR43592:SF15">
    <property type="entry name" value="CAAX AMINO TERMINAL PROTEASE FAMILY PROTEIN"/>
    <property type="match status" value="1"/>
</dbReference>
<proteinExistence type="predicted"/>
<keyword evidence="3" id="KW-0378">Hydrolase</keyword>
<dbReference type="GO" id="GO:0008237">
    <property type="term" value="F:metallopeptidase activity"/>
    <property type="evidence" value="ECO:0007669"/>
    <property type="project" value="UniProtKB-KW"/>
</dbReference>
<dbReference type="OrthoDB" id="4177129at2"/>
<keyword evidence="1" id="KW-0472">Membrane</keyword>
<keyword evidence="3" id="KW-0482">Metalloprotease</keyword>
<sequence>MGAAPRMEEIEKQPGTRGFWSEVGKILLLQVLVLLVANLLYQQIAKIQIELTLSAKPPAYEKNKTPKTPFPGVQPEDRKIAWNEPASAEKALKDYTEFVVTKRPWLLVIDRLVWAFCFLLPAYFILARLAKADRADFRDQFDGGSFGIGVSVGVATFCFVNVAGGLIFFFIGKPQSNPLEVALTQNLQGNWTLLTWALLGVSFGAGFVEEAFFRGFLLKQFAGKGMERLGLILTSVLFGLVHYNPKGSWVGPLLLIFVGLYFGLSYLKTENIWVPITAHVTYNSSMLIAAFFLGDRVVG</sequence>
<dbReference type="Pfam" id="PF02517">
    <property type="entry name" value="Rce1-like"/>
    <property type="match status" value="1"/>
</dbReference>
<feature type="transmembrane region" description="Helical" evidence="1">
    <location>
        <begin position="105"/>
        <end position="126"/>
    </location>
</feature>
<dbReference type="GO" id="GO:0004175">
    <property type="term" value="F:endopeptidase activity"/>
    <property type="evidence" value="ECO:0007669"/>
    <property type="project" value="UniProtKB-ARBA"/>
</dbReference>
<keyword evidence="1" id="KW-1133">Transmembrane helix</keyword>
<evidence type="ECO:0000256" key="1">
    <source>
        <dbReference type="SAM" id="Phobius"/>
    </source>
</evidence>
<feature type="transmembrane region" description="Helical" evidence="1">
    <location>
        <begin position="26"/>
        <end position="44"/>
    </location>
</feature>
<dbReference type="PANTHER" id="PTHR43592">
    <property type="entry name" value="CAAX AMINO TERMINAL PROTEASE"/>
    <property type="match status" value="1"/>
</dbReference>
<accession>A0A4R9GIE9</accession>
<dbReference type="Proteomes" id="UP000298458">
    <property type="component" value="Unassembled WGS sequence"/>
</dbReference>
<evidence type="ECO:0000259" key="2">
    <source>
        <dbReference type="Pfam" id="PF02517"/>
    </source>
</evidence>
<dbReference type="GO" id="GO:0006508">
    <property type="term" value="P:proteolysis"/>
    <property type="evidence" value="ECO:0007669"/>
    <property type="project" value="UniProtKB-KW"/>
</dbReference>
<dbReference type="EMBL" id="RQET01000004">
    <property type="protein sequence ID" value="TGK12564.1"/>
    <property type="molecule type" value="Genomic_DNA"/>
</dbReference>
<dbReference type="AlphaFoldDB" id="A0A4R9GIE9"/>
<organism evidence="3 4">
    <name type="scientific">Leptospira fletcheri</name>
    <dbReference type="NCBI Taxonomy" id="2484981"/>
    <lineage>
        <taxon>Bacteria</taxon>
        <taxon>Pseudomonadati</taxon>
        <taxon>Spirochaetota</taxon>
        <taxon>Spirochaetia</taxon>
        <taxon>Leptospirales</taxon>
        <taxon>Leptospiraceae</taxon>
        <taxon>Leptospira</taxon>
    </lineage>
</organism>
<comment type="caution">
    <text evidence="3">The sequence shown here is derived from an EMBL/GenBank/DDBJ whole genome shotgun (WGS) entry which is preliminary data.</text>
</comment>
<reference evidence="3" key="1">
    <citation type="journal article" date="2019" name="PLoS Negl. Trop. Dis.">
        <title>Revisiting the worldwide diversity of Leptospira species in the environment.</title>
        <authorList>
            <person name="Vincent A.T."/>
            <person name="Schiettekatte O."/>
            <person name="Bourhy P."/>
            <person name="Veyrier F.J."/>
            <person name="Picardeau M."/>
        </authorList>
    </citation>
    <scope>NUCLEOTIDE SEQUENCE [LARGE SCALE GENOMIC DNA]</scope>
    <source>
        <strain evidence="3">SSW15</strain>
    </source>
</reference>
<keyword evidence="4" id="KW-1185">Reference proteome</keyword>
<keyword evidence="3" id="KW-0645">Protease</keyword>
<keyword evidence="1" id="KW-0812">Transmembrane</keyword>
<feature type="transmembrane region" description="Helical" evidence="1">
    <location>
        <begin position="146"/>
        <end position="171"/>
    </location>
</feature>
<gene>
    <name evidence="3" type="ORF">EHO60_05940</name>
</gene>
<name>A0A4R9GIE9_9LEPT</name>
<feature type="transmembrane region" description="Helical" evidence="1">
    <location>
        <begin position="272"/>
        <end position="293"/>
    </location>
</feature>
<evidence type="ECO:0000313" key="3">
    <source>
        <dbReference type="EMBL" id="TGK12564.1"/>
    </source>
</evidence>
<feature type="transmembrane region" description="Helical" evidence="1">
    <location>
        <begin position="249"/>
        <end position="267"/>
    </location>
</feature>
<dbReference type="GO" id="GO:0080120">
    <property type="term" value="P:CAAX-box protein maturation"/>
    <property type="evidence" value="ECO:0007669"/>
    <property type="project" value="UniProtKB-ARBA"/>
</dbReference>
<protein>
    <submittedName>
        <fullName evidence="3">CPBP family intramembrane metalloprotease</fullName>
    </submittedName>
</protein>
<feature type="domain" description="CAAX prenyl protease 2/Lysostaphin resistance protein A-like" evidence="2">
    <location>
        <begin position="193"/>
        <end position="284"/>
    </location>
</feature>
<evidence type="ECO:0000313" key="4">
    <source>
        <dbReference type="Proteomes" id="UP000298458"/>
    </source>
</evidence>